<evidence type="ECO:0000313" key="4">
    <source>
        <dbReference type="Proteomes" id="UP000463051"/>
    </source>
</evidence>
<evidence type="ECO:0000259" key="2">
    <source>
        <dbReference type="Pfam" id="PF13592"/>
    </source>
</evidence>
<comment type="caution">
    <text evidence="3">The sequence shown here is derived from an EMBL/GenBank/DDBJ whole genome shotgun (WGS) entry which is preliminary data.</text>
</comment>
<keyword evidence="4" id="KW-1185">Reference proteome</keyword>
<evidence type="ECO:0000256" key="1">
    <source>
        <dbReference type="SAM" id="MobiDB-lite"/>
    </source>
</evidence>
<name>A0A7X2H8S7_9BACL</name>
<feature type="region of interest" description="Disordered" evidence="1">
    <location>
        <begin position="24"/>
        <end position="50"/>
    </location>
</feature>
<dbReference type="Pfam" id="PF13592">
    <property type="entry name" value="HTH_33"/>
    <property type="match status" value="1"/>
</dbReference>
<accession>A0A7X2H8S7</accession>
<organism evidence="3 4">
    <name type="scientific">Paenibacillus monticola</name>
    <dbReference type="NCBI Taxonomy" id="2666075"/>
    <lineage>
        <taxon>Bacteria</taxon>
        <taxon>Bacillati</taxon>
        <taxon>Bacillota</taxon>
        <taxon>Bacilli</taxon>
        <taxon>Bacillales</taxon>
        <taxon>Paenibacillaceae</taxon>
        <taxon>Paenibacillus</taxon>
    </lineage>
</organism>
<dbReference type="EMBL" id="WJXB01000010">
    <property type="protein sequence ID" value="MRN55624.1"/>
    <property type="molecule type" value="Genomic_DNA"/>
</dbReference>
<gene>
    <name evidence="3" type="ORF">GJB61_21820</name>
</gene>
<dbReference type="InterPro" id="IPR025959">
    <property type="entry name" value="Winged_HTH_dom"/>
</dbReference>
<dbReference type="Proteomes" id="UP000463051">
    <property type="component" value="Unassembled WGS sequence"/>
</dbReference>
<protein>
    <recommendedName>
        <fullName evidence="2">Winged helix-turn helix domain-containing protein</fullName>
    </recommendedName>
</protein>
<dbReference type="AlphaFoldDB" id="A0A7X2H8S7"/>
<sequence length="114" mass="12708">MKDVWRSVCTKPCASNHQYLLANLSNTKSARSEHDHSPGQPTKLTDEQRHQLASVLEQQQPADVGFEALSPGTLPLVAEWKKREYGVTMSVLGISAMLKRMNFSFTKGQYRCGG</sequence>
<proteinExistence type="predicted"/>
<reference evidence="3 4" key="1">
    <citation type="submission" date="2019-11" db="EMBL/GenBank/DDBJ databases">
        <title>Paenibacillus monticola sp. nov., a novel PGPR strain isolated from mountain sample in China.</title>
        <authorList>
            <person name="Zhao Q."/>
            <person name="Li H.-P."/>
            <person name="Zhang J.-L."/>
        </authorList>
    </citation>
    <scope>NUCLEOTIDE SEQUENCE [LARGE SCALE GENOMIC DNA]</scope>
    <source>
        <strain evidence="3 4">LC-T2</strain>
    </source>
</reference>
<evidence type="ECO:0000313" key="3">
    <source>
        <dbReference type="EMBL" id="MRN55624.1"/>
    </source>
</evidence>
<feature type="domain" description="Winged helix-turn helix" evidence="2">
    <location>
        <begin position="73"/>
        <end position="111"/>
    </location>
</feature>